<accession>A0A310SHB2</accession>
<proteinExistence type="predicted"/>
<sequence length="139" mass="15821">MKMTPIGLDLWDCIESNNTNVLDPKRNQRALAAICSKAKSQCHMHLSNVENAKEVWIKLRKVYEDTGLSRIVILMQSLFKIDYNDYHDMHKYVSEALSLSQKLADIGNPVEDKLLTVILLAGLPVEYKPMVMAQKFGNL</sequence>
<gene>
    <name evidence="1" type="ORF">WN48_09710</name>
</gene>
<evidence type="ECO:0000313" key="1">
    <source>
        <dbReference type="EMBL" id="OAD53579.1"/>
    </source>
</evidence>
<keyword evidence="2" id="KW-1185">Reference proteome</keyword>
<evidence type="ECO:0008006" key="3">
    <source>
        <dbReference type="Google" id="ProtNLM"/>
    </source>
</evidence>
<dbReference type="EMBL" id="KQ766762">
    <property type="protein sequence ID" value="OAD53579.1"/>
    <property type="molecule type" value="Genomic_DNA"/>
</dbReference>
<protein>
    <recommendedName>
        <fullName evidence="3">Retrovirus-related Pol polyprotein from transposon TNT 1-94</fullName>
    </recommendedName>
</protein>
<dbReference type="AlphaFoldDB" id="A0A310SHB2"/>
<organism evidence="1 2">
    <name type="scientific">Eufriesea mexicana</name>
    <dbReference type="NCBI Taxonomy" id="516756"/>
    <lineage>
        <taxon>Eukaryota</taxon>
        <taxon>Metazoa</taxon>
        <taxon>Ecdysozoa</taxon>
        <taxon>Arthropoda</taxon>
        <taxon>Hexapoda</taxon>
        <taxon>Insecta</taxon>
        <taxon>Pterygota</taxon>
        <taxon>Neoptera</taxon>
        <taxon>Endopterygota</taxon>
        <taxon>Hymenoptera</taxon>
        <taxon>Apocrita</taxon>
        <taxon>Aculeata</taxon>
        <taxon>Apoidea</taxon>
        <taxon>Anthophila</taxon>
        <taxon>Apidae</taxon>
        <taxon>Eufriesea</taxon>
    </lineage>
</organism>
<dbReference type="Pfam" id="PF14223">
    <property type="entry name" value="Retrotran_gag_2"/>
    <property type="match status" value="1"/>
</dbReference>
<dbReference type="Proteomes" id="UP000250275">
    <property type="component" value="Unassembled WGS sequence"/>
</dbReference>
<evidence type="ECO:0000313" key="2">
    <source>
        <dbReference type="Proteomes" id="UP000250275"/>
    </source>
</evidence>
<name>A0A310SHB2_9HYME</name>
<reference evidence="1 2" key="1">
    <citation type="submission" date="2015-07" db="EMBL/GenBank/DDBJ databases">
        <title>The genome of Eufriesea mexicana.</title>
        <authorList>
            <person name="Pan H."/>
            <person name="Kapheim K."/>
        </authorList>
    </citation>
    <scope>NUCLEOTIDE SEQUENCE [LARGE SCALE GENOMIC DNA]</scope>
    <source>
        <strain evidence="1">0111107269</strain>
        <tissue evidence="1">Whole body</tissue>
    </source>
</reference>